<feature type="transmembrane region" description="Helical" evidence="13">
    <location>
        <begin position="147"/>
        <end position="165"/>
    </location>
</feature>
<evidence type="ECO:0000256" key="8">
    <source>
        <dbReference type="ARBA" id="ARBA00022824"/>
    </source>
</evidence>
<gene>
    <name evidence="14" type="ORF">BDZ85DRAFT_81194</name>
</gene>
<feature type="transmembrane region" description="Helical" evidence="13">
    <location>
        <begin position="16"/>
        <end position="37"/>
    </location>
</feature>
<keyword evidence="7 13" id="KW-0812">Transmembrane</keyword>
<evidence type="ECO:0000256" key="9">
    <source>
        <dbReference type="ARBA" id="ARBA00022989"/>
    </source>
</evidence>
<reference evidence="15" key="1">
    <citation type="journal article" date="2020" name="Stud. Mycol.">
        <title>101 Dothideomycetes genomes: A test case for predicting lifestyles and emergence of pathogens.</title>
        <authorList>
            <person name="Haridas S."/>
            <person name="Albert R."/>
            <person name="Binder M."/>
            <person name="Bloem J."/>
            <person name="LaButti K."/>
            <person name="Salamov A."/>
            <person name="Andreopoulos B."/>
            <person name="Baker S."/>
            <person name="Barry K."/>
            <person name="Bills G."/>
            <person name="Bluhm B."/>
            <person name="Cannon C."/>
            <person name="Castanera R."/>
            <person name="Culley D."/>
            <person name="Daum C."/>
            <person name="Ezra D."/>
            <person name="Gonzalez J."/>
            <person name="Henrissat B."/>
            <person name="Kuo A."/>
            <person name="Liang C."/>
            <person name="Lipzen A."/>
            <person name="Lutzoni F."/>
            <person name="Magnuson J."/>
            <person name="Mondo S."/>
            <person name="Nolan M."/>
            <person name="Ohm R."/>
            <person name="Pangilinan J."/>
            <person name="Park H.-J."/>
            <person name="Ramirez L."/>
            <person name="Alfaro M."/>
            <person name="Sun H."/>
            <person name="Tritt A."/>
            <person name="Yoshinaga Y."/>
            <person name="Zwiers L.-H."/>
            <person name="Turgeon B."/>
            <person name="Goodwin S."/>
            <person name="Spatafora J."/>
            <person name="Crous P."/>
            <person name="Grigoriev I."/>
        </authorList>
    </citation>
    <scope>NUCLEOTIDE SEQUENCE [LARGE SCALE GENOMIC DNA]</scope>
    <source>
        <strain evidence="15">CECT 20119</strain>
    </source>
</reference>
<evidence type="ECO:0000313" key="15">
    <source>
        <dbReference type="Proteomes" id="UP000799538"/>
    </source>
</evidence>
<comment type="subcellular location">
    <subcellularLocation>
        <location evidence="1">Endoplasmic reticulum membrane</location>
        <topology evidence="1">Single-pass membrane protein</topology>
    </subcellularLocation>
</comment>
<evidence type="ECO:0000256" key="1">
    <source>
        <dbReference type="ARBA" id="ARBA00004389"/>
    </source>
</evidence>
<dbReference type="Gene3D" id="3.40.50.2000">
    <property type="entry name" value="Glycogen Phosphorylase B"/>
    <property type="match status" value="1"/>
</dbReference>
<evidence type="ECO:0000256" key="10">
    <source>
        <dbReference type="ARBA" id="ARBA00023136"/>
    </source>
</evidence>
<evidence type="ECO:0000256" key="12">
    <source>
        <dbReference type="SAM" id="MobiDB-lite"/>
    </source>
</evidence>
<dbReference type="OrthoDB" id="614844at2759"/>
<feature type="region of interest" description="Disordered" evidence="12">
    <location>
        <begin position="49"/>
        <end position="74"/>
    </location>
</feature>
<evidence type="ECO:0000256" key="4">
    <source>
        <dbReference type="ARBA" id="ARBA00015841"/>
    </source>
</evidence>
<proteinExistence type="predicted"/>
<evidence type="ECO:0000256" key="13">
    <source>
        <dbReference type="SAM" id="Phobius"/>
    </source>
</evidence>
<evidence type="ECO:0000256" key="7">
    <source>
        <dbReference type="ARBA" id="ARBA00022692"/>
    </source>
</evidence>
<dbReference type="GO" id="GO:0005789">
    <property type="term" value="C:endoplasmic reticulum membrane"/>
    <property type="evidence" value="ECO:0007669"/>
    <property type="project" value="UniProtKB-SubCell"/>
</dbReference>
<feature type="compositionally biased region" description="Acidic residues" evidence="12">
    <location>
        <begin position="49"/>
        <end position="59"/>
    </location>
</feature>
<name>A0A6A6FZ68_9PEZI</name>
<sequence length="500" mass="56137">MLSSPSWARLSWETELTMAAVFLTMIAFVIFTLPSAYSPYAEQRISLDDFTEEDHDDPDSGYRHVRRSNSDSTKANPTTSVVVFVLGDIGRSPRMQYHALSIAKYGGRVDLVGYTDTEVLPEIKKHKLINVVPLSPLPASLRTDKKAAFLLVAPLKVLYQMWTIYRALGFRVYPRRFMLVQNPPSVPTLLIAQIVCFIRNTRLICDWHNLGHTILALKLGQRHALIKASKAYEKSIAPYMYKNITVSHAMTRLLNQEYGIEAHALHDRPAKQFRPLDAQQKSTILNKLTQTQTHAKQFISGKRRLVVSSTSWTADEDFSILLDALVVYSATVEMSPSLPKLTVIITGKGPLRKYYLDKIAKFAQSKKLGNVEIHTAWLSMEDYALLLGAADLGVSLHTSSSGVDLPMKVVDMFGAGLPVAGWDKFEAWPELVQEGVNGRGFQSAEGLERLFEELFKQNGAALAKLKEGAMKESSRRWEDEWPKVANLFGIKLEQPRQVEA</sequence>
<evidence type="ECO:0000256" key="11">
    <source>
        <dbReference type="ARBA" id="ARBA00024899"/>
    </source>
</evidence>
<organism evidence="14 15">
    <name type="scientific">Elsinoe ampelina</name>
    <dbReference type="NCBI Taxonomy" id="302913"/>
    <lineage>
        <taxon>Eukaryota</taxon>
        <taxon>Fungi</taxon>
        <taxon>Dikarya</taxon>
        <taxon>Ascomycota</taxon>
        <taxon>Pezizomycotina</taxon>
        <taxon>Dothideomycetes</taxon>
        <taxon>Dothideomycetidae</taxon>
        <taxon>Myriangiales</taxon>
        <taxon>Elsinoaceae</taxon>
        <taxon>Elsinoe</taxon>
    </lineage>
</organism>
<dbReference type="FunFam" id="3.40.50.2000:FF:000162">
    <property type="entry name" value="Beta-1,4-mannosyltransferase (Alg1), putative"/>
    <property type="match status" value="1"/>
</dbReference>
<keyword evidence="15" id="KW-1185">Reference proteome</keyword>
<evidence type="ECO:0000256" key="6">
    <source>
        <dbReference type="ARBA" id="ARBA00022679"/>
    </source>
</evidence>
<dbReference type="GO" id="GO:0004578">
    <property type="term" value="F:chitobiosyldiphosphodolichol beta-mannosyltransferase activity"/>
    <property type="evidence" value="ECO:0007669"/>
    <property type="project" value="UniProtKB-EC"/>
</dbReference>
<evidence type="ECO:0000256" key="5">
    <source>
        <dbReference type="ARBA" id="ARBA00022676"/>
    </source>
</evidence>
<evidence type="ECO:0000256" key="3">
    <source>
        <dbReference type="ARBA" id="ARBA00012611"/>
    </source>
</evidence>
<comment type="pathway">
    <text evidence="2">Protein modification; protein glycosylation.</text>
</comment>
<keyword evidence="10 13" id="KW-0472">Membrane</keyword>
<keyword evidence="5" id="KW-0328">Glycosyltransferase</keyword>
<dbReference type="PANTHER" id="PTHR13036">
    <property type="entry name" value="BETA1,4 MANNOSYLTRANSFERASE"/>
    <property type="match status" value="1"/>
</dbReference>
<dbReference type="InterPro" id="IPR026051">
    <property type="entry name" value="ALG1-like"/>
</dbReference>
<evidence type="ECO:0000313" key="14">
    <source>
        <dbReference type="EMBL" id="KAF2218548.1"/>
    </source>
</evidence>
<evidence type="ECO:0000256" key="2">
    <source>
        <dbReference type="ARBA" id="ARBA00004922"/>
    </source>
</evidence>
<dbReference type="AlphaFoldDB" id="A0A6A6FZ68"/>
<dbReference type="PANTHER" id="PTHR13036:SF0">
    <property type="entry name" value="CHITOBIOSYLDIPHOSPHODOLICHOL BETA-MANNOSYLTRANSFERASE"/>
    <property type="match status" value="1"/>
</dbReference>
<accession>A0A6A6FZ68</accession>
<keyword evidence="6" id="KW-0808">Transferase</keyword>
<comment type="function">
    <text evidence="11">Participates in the formation of the lipid-linked precursor oligosaccharide for N-glycosylation. Involved in assembling the dolichol-pyrophosphate-GlcNAc(2)-Man(5) intermediate on the cytoplasmic surface of the ER.</text>
</comment>
<keyword evidence="8" id="KW-0256">Endoplasmic reticulum</keyword>
<keyword evidence="9 13" id="KW-1133">Transmembrane helix</keyword>
<dbReference type="Proteomes" id="UP000799538">
    <property type="component" value="Unassembled WGS sequence"/>
</dbReference>
<protein>
    <recommendedName>
        <fullName evidence="4">Chitobiosyldiphosphodolichol beta-mannosyltransferase</fullName>
        <ecNumber evidence="3">2.4.1.142</ecNumber>
    </recommendedName>
</protein>
<dbReference type="EC" id="2.4.1.142" evidence="3"/>
<dbReference type="EMBL" id="ML992538">
    <property type="protein sequence ID" value="KAF2218548.1"/>
    <property type="molecule type" value="Genomic_DNA"/>
</dbReference>
<dbReference type="SUPFAM" id="SSF53756">
    <property type="entry name" value="UDP-Glycosyltransferase/glycogen phosphorylase"/>
    <property type="match status" value="1"/>
</dbReference>